<sequence>MDQIAIVQNQAGTLDVIAALRDQFGLDITQLRTMAHVAHLKMASADFASALKLYSVLAVMAPEEVGFQVGLADASIAECNFELAMTAASLIISINPQEPRGYYLSGRASLGLGMHDKARQDLQTAIAIASETGDSRTLGLAERLLAGIRVS</sequence>
<dbReference type="EMBL" id="JAUOZU010000018">
    <property type="protein sequence ID" value="MDO6966455.1"/>
    <property type="molecule type" value="Genomic_DNA"/>
</dbReference>
<keyword evidence="2" id="KW-1185">Reference proteome</keyword>
<accession>A0ABT8YSI6</accession>
<reference evidence="1" key="1">
    <citation type="journal article" date="2015" name="Int. J. Syst. Evol. Microbiol.">
        <title>Rhizobium alvei sp. nov., isolated from a freshwater river.</title>
        <authorList>
            <person name="Sheu S.Y."/>
            <person name="Huang H.W."/>
            <person name="Young C.C."/>
            <person name="Chen W.M."/>
        </authorList>
    </citation>
    <scope>NUCLEOTIDE SEQUENCE</scope>
    <source>
        <strain evidence="1">TNR-22</strain>
    </source>
</reference>
<dbReference type="Proteomes" id="UP001174932">
    <property type="component" value="Unassembled WGS sequence"/>
</dbReference>
<evidence type="ECO:0000313" key="1">
    <source>
        <dbReference type="EMBL" id="MDO6966455.1"/>
    </source>
</evidence>
<dbReference type="InterPro" id="IPR011990">
    <property type="entry name" value="TPR-like_helical_dom_sf"/>
</dbReference>
<comment type="caution">
    <text evidence="1">The sequence shown here is derived from an EMBL/GenBank/DDBJ whole genome shotgun (WGS) entry which is preliminary data.</text>
</comment>
<dbReference type="Gene3D" id="1.25.40.10">
    <property type="entry name" value="Tetratricopeptide repeat domain"/>
    <property type="match status" value="1"/>
</dbReference>
<gene>
    <name evidence="1" type="ORF">Q4481_21080</name>
</gene>
<evidence type="ECO:0000313" key="2">
    <source>
        <dbReference type="Proteomes" id="UP001174932"/>
    </source>
</evidence>
<name>A0ABT8YSI6_9HYPH</name>
<organism evidence="1 2">
    <name type="scientific">Rhizobium alvei</name>
    <dbReference type="NCBI Taxonomy" id="1132659"/>
    <lineage>
        <taxon>Bacteria</taxon>
        <taxon>Pseudomonadati</taxon>
        <taxon>Pseudomonadota</taxon>
        <taxon>Alphaproteobacteria</taxon>
        <taxon>Hyphomicrobiales</taxon>
        <taxon>Rhizobiaceae</taxon>
        <taxon>Rhizobium/Agrobacterium group</taxon>
        <taxon>Rhizobium</taxon>
    </lineage>
</organism>
<protein>
    <submittedName>
        <fullName evidence="1">Uncharacterized protein</fullName>
    </submittedName>
</protein>
<dbReference type="RefSeq" id="WP_304378383.1">
    <property type="nucleotide sequence ID" value="NZ_JAUOZU010000018.1"/>
</dbReference>
<proteinExistence type="predicted"/>
<reference evidence="1" key="2">
    <citation type="submission" date="2023-07" db="EMBL/GenBank/DDBJ databases">
        <authorList>
            <person name="Shen H."/>
        </authorList>
    </citation>
    <scope>NUCLEOTIDE SEQUENCE</scope>
    <source>
        <strain evidence="1">TNR-22</strain>
    </source>
</reference>
<dbReference type="SUPFAM" id="SSF48452">
    <property type="entry name" value="TPR-like"/>
    <property type="match status" value="1"/>
</dbReference>